<dbReference type="EMBL" id="CP011129">
    <property type="protein sequence ID" value="ALN82796.1"/>
    <property type="molecule type" value="Genomic_DNA"/>
</dbReference>
<dbReference type="Pfam" id="PF07944">
    <property type="entry name" value="Beta-AFase-like_GH127_cat"/>
    <property type="match status" value="1"/>
</dbReference>
<accession>A0A0S2FH08</accession>
<dbReference type="STRING" id="84531.LA76x_4693"/>
<dbReference type="InterPro" id="IPR049046">
    <property type="entry name" value="Beta-AFase-like_GH127_middle"/>
</dbReference>
<keyword evidence="4" id="KW-1185">Reference proteome</keyword>
<organism evidence="3 4">
    <name type="scientific">Lysobacter antibioticus</name>
    <dbReference type="NCBI Taxonomy" id="84531"/>
    <lineage>
        <taxon>Bacteria</taxon>
        <taxon>Pseudomonadati</taxon>
        <taxon>Pseudomonadota</taxon>
        <taxon>Gammaproteobacteria</taxon>
        <taxon>Lysobacterales</taxon>
        <taxon>Lysobacteraceae</taxon>
        <taxon>Lysobacter</taxon>
    </lineage>
</organism>
<dbReference type="PANTHER" id="PTHR43465:SF2">
    <property type="entry name" value="DUF1680 DOMAIN PROTEIN (AFU_ORTHOLOGUE AFUA_1G08910)"/>
    <property type="match status" value="1"/>
</dbReference>
<name>A0A0S2FH08_LYSAN</name>
<dbReference type="PATRIC" id="fig|84531.8.peg.4685"/>
<evidence type="ECO:0000259" key="2">
    <source>
        <dbReference type="Pfam" id="PF20736"/>
    </source>
</evidence>
<dbReference type="PANTHER" id="PTHR43465">
    <property type="entry name" value="DUF1680 DOMAIN PROTEIN (AFU_ORTHOLOGUE AFUA_1G08910)"/>
    <property type="match status" value="1"/>
</dbReference>
<dbReference type="Proteomes" id="UP000060787">
    <property type="component" value="Chromosome"/>
</dbReference>
<dbReference type="SUPFAM" id="SSF48208">
    <property type="entry name" value="Six-hairpin glycosidases"/>
    <property type="match status" value="1"/>
</dbReference>
<dbReference type="InterPro" id="IPR049174">
    <property type="entry name" value="Beta-AFase-like"/>
</dbReference>
<feature type="domain" description="Non-reducing end beta-L-arabinofuranosidase-like GH127 middle" evidence="2">
    <location>
        <begin position="408"/>
        <end position="504"/>
    </location>
</feature>
<dbReference type="Pfam" id="PF20736">
    <property type="entry name" value="Glyco_hydro127M"/>
    <property type="match status" value="1"/>
</dbReference>
<feature type="domain" description="Non-reducing end beta-L-arabinofuranosidase-like GH127 catalytic" evidence="1">
    <location>
        <begin position="58"/>
        <end position="394"/>
    </location>
</feature>
<dbReference type="InterPro" id="IPR008928">
    <property type="entry name" value="6-hairpin_glycosidase_sf"/>
</dbReference>
<dbReference type="InterPro" id="IPR012878">
    <property type="entry name" value="Beta-AFase-like_GH127_cat"/>
</dbReference>
<reference evidence="3 4" key="1">
    <citation type="journal article" date="2015" name="BMC Genomics">
        <title>Comparative genomics and metabolic profiling of the genus Lysobacter.</title>
        <authorList>
            <person name="de Bruijn I."/>
            <person name="Cheng X."/>
            <person name="de Jager V."/>
            <person name="Exposito R.G."/>
            <person name="Watrous J."/>
            <person name="Patel N."/>
            <person name="Postma J."/>
            <person name="Dorrestein P.C."/>
            <person name="Kobayashi D."/>
            <person name="Raaijmakers J.M."/>
        </authorList>
    </citation>
    <scope>NUCLEOTIDE SEQUENCE [LARGE SCALE GENOMIC DNA]</scope>
    <source>
        <strain evidence="3 4">76</strain>
    </source>
</reference>
<evidence type="ECO:0000313" key="4">
    <source>
        <dbReference type="Proteomes" id="UP000060787"/>
    </source>
</evidence>
<dbReference type="AlphaFoldDB" id="A0A0S2FH08"/>
<gene>
    <name evidence="3" type="ORF">LA76x_4693</name>
</gene>
<evidence type="ECO:0000259" key="1">
    <source>
        <dbReference type="Pfam" id="PF07944"/>
    </source>
</evidence>
<evidence type="ECO:0000313" key="3">
    <source>
        <dbReference type="EMBL" id="ALN82796.1"/>
    </source>
</evidence>
<dbReference type="eggNOG" id="COG3533">
    <property type="taxonomic scope" value="Bacteria"/>
</dbReference>
<dbReference type="KEGG" id="lab:LA76x_4693"/>
<dbReference type="RefSeq" id="WP_057919417.1">
    <property type="nucleotide sequence ID" value="NZ_CP011129.1"/>
</dbReference>
<sequence>MSADTHRGAPALQAVEVRLGGLLGEALDANRRGRLSHFIVDEHSPAIAIFAAQHRQQNLEGDWYGEHAGKWLIAAAKAAARSGDAGLRARLLGVADFLVSAQEDDGYLGTYAPERRFMRKQPPKPGTWDGAPSVRTWDIWTHAYLVLGLLEVHRHFPAPRYLDAARRIGDLCRRTLTGGAIDINELGNHHGLSATVLMDPAVELYFATGEQAYLDLALTVLDQAERNPDLRLLSRALDGTDAAQIATGKAYQLAWNLVGLAKLHRATGEPRYRRAVENLWRSIAEHHLSLGGGPWGGVGQRSREVFNPAGVFDPHAYVETCSTLAWMQLNRELLAITGEARYAEEIERSAYNDLLGAQAPDGEDWCYYVFPNGRRVHTTYWRCCKSSGAMAVEEIPGVAYAQVDEDAIAVNLYGPGSARIELQGAGRVCIEQDTAYPFDGAIRLRIAPERSSRFRIKLRIPSWAGAAQVSVNGAAADAAIVAGDYLVIDREWRAGDEVLAQFPMAPRTHTAIHRNVQESRAPDGSAVAQEVLRYEYLAVTCGPLVYASGLIDGFKTEETLRLPSAPQSDWLRWSGPDAIEAVPRIELSPGYRAPLVLRPYYCAGGRIDGAWRLTWLSLAPMPLRSPLPVP</sequence>
<protein>
    <submittedName>
        <fullName evidence="3">Uncharacterized protein</fullName>
    </submittedName>
</protein>
<proteinExistence type="predicted"/>
<dbReference type="GO" id="GO:0005975">
    <property type="term" value="P:carbohydrate metabolic process"/>
    <property type="evidence" value="ECO:0007669"/>
    <property type="project" value="InterPro"/>
</dbReference>